<dbReference type="SFLD" id="SFLDS00019">
    <property type="entry name" value="Glutathione_Transferase_(cytos"/>
    <property type="match status" value="1"/>
</dbReference>
<dbReference type="CDD" id="cd03207">
    <property type="entry name" value="GST_C_8"/>
    <property type="match status" value="1"/>
</dbReference>
<dbReference type="PROSITE" id="PS50405">
    <property type="entry name" value="GST_CTER"/>
    <property type="match status" value="1"/>
</dbReference>
<evidence type="ECO:0000313" key="5">
    <source>
        <dbReference type="Proteomes" id="UP001501565"/>
    </source>
</evidence>
<dbReference type="Gene3D" id="3.40.30.10">
    <property type="entry name" value="Glutaredoxin"/>
    <property type="match status" value="1"/>
</dbReference>
<dbReference type="Gene3D" id="1.20.1050.10">
    <property type="match status" value="1"/>
</dbReference>
<dbReference type="CDD" id="cd03046">
    <property type="entry name" value="GST_N_GTT1_like"/>
    <property type="match status" value="1"/>
</dbReference>
<dbReference type="InterPro" id="IPR036249">
    <property type="entry name" value="Thioredoxin-like_sf"/>
</dbReference>
<gene>
    <name evidence="4" type="ORF">GCM10022277_05560</name>
</gene>
<evidence type="ECO:0000259" key="2">
    <source>
        <dbReference type="PROSITE" id="PS50404"/>
    </source>
</evidence>
<dbReference type="SFLD" id="SFLDG01150">
    <property type="entry name" value="Main.1:_Beta-like"/>
    <property type="match status" value="1"/>
</dbReference>
<feature type="domain" description="GST C-terminal" evidence="3">
    <location>
        <begin position="86"/>
        <end position="209"/>
    </location>
</feature>
<dbReference type="InterPro" id="IPR004045">
    <property type="entry name" value="Glutathione_S-Trfase_N"/>
</dbReference>
<feature type="domain" description="GST N-terminal" evidence="2">
    <location>
        <begin position="1"/>
        <end position="80"/>
    </location>
</feature>
<name>A0ABP7M7R6_9GAMM</name>
<proteinExistence type="inferred from homology"/>
<organism evidence="4 5">
    <name type="scientific">Litoribacillus peritrichatus</name>
    <dbReference type="NCBI Taxonomy" id="718191"/>
    <lineage>
        <taxon>Bacteria</taxon>
        <taxon>Pseudomonadati</taxon>
        <taxon>Pseudomonadota</taxon>
        <taxon>Gammaproteobacteria</taxon>
        <taxon>Oceanospirillales</taxon>
        <taxon>Oceanospirillaceae</taxon>
        <taxon>Litoribacillus</taxon>
    </lineage>
</organism>
<dbReference type="PANTHER" id="PTHR44051">
    <property type="entry name" value="GLUTATHIONE S-TRANSFERASE-RELATED"/>
    <property type="match status" value="1"/>
</dbReference>
<dbReference type="InterPro" id="IPR036282">
    <property type="entry name" value="Glutathione-S-Trfase_C_sf"/>
</dbReference>
<comment type="similarity">
    <text evidence="1">Belongs to the GST superfamily.</text>
</comment>
<dbReference type="SFLD" id="SFLDG00358">
    <property type="entry name" value="Main_(cytGST)"/>
    <property type="match status" value="1"/>
</dbReference>
<evidence type="ECO:0000259" key="3">
    <source>
        <dbReference type="PROSITE" id="PS50405"/>
    </source>
</evidence>
<comment type="caution">
    <text evidence="4">The sequence shown here is derived from an EMBL/GenBank/DDBJ whole genome shotgun (WGS) entry which is preliminary data.</text>
</comment>
<dbReference type="RefSeq" id="WP_344795261.1">
    <property type="nucleotide sequence ID" value="NZ_BAABBN010000004.1"/>
</dbReference>
<evidence type="ECO:0000313" key="4">
    <source>
        <dbReference type="EMBL" id="GAA3913889.1"/>
    </source>
</evidence>
<dbReference type="SUPFAM" id="SSF47616">
    <property type="entry name" value="GST C-terminal domain-like"/>
    <property type="match status" value="1"/>
</dbReference>
<keyword evidence="5" id="KW-1185">Reference proteome</keyword>
<reference evidence="5" key="1">
    <citation type="journal article" date="2019" name="Int. J. Syst. Evol. Microbiol.">
        <title>The Global Catalogue of Microorganisms (GCM) 10K type strain sequencing project: providing services to taxonomists for standard genome sequencing and annotation.</title>
        <authorList>
            <consortium name="The Broad Institute Genomics Platform"/>
            <consortium name="The Broad Institute Genome Sequencing Center for Infectious Disease"/>
            <person name="Wu L."/>
            <person name="Ma J."/>
        </authorList>
    </citation>
    <scope>NUCLEOTIDE SEQUENCE [LARGE SCALE GENOMIC DNA]</scope>
    <source>
        <strain evidence="5">JCM 17551</strain>
    </source>
</reference>
<dbReference type="InterPro" id="IPR040079">
    <property type="entry name" value="Glutathione_S-Trfase"/>
</dbReference>
<dbReference type="PROSITE" id="PS50404">
    <property type="entry name" value="GST_NTER"/>
    <property type="match status" value="1"/>
</dbReference>
<dbReference type="Pfam" id="PF02798">
    <property type="entry name" value="GST_N"/>
    <property type="match status" value="1"/>
</dbReference>
<evidence type="ECO:0000256" key="1">
    <source>
        <dbReference type="RuleBase" id="RU003494"/>
    </source>
</evidence>
<dbReference type="Pfam" id="PF00043">
    <property type="entry name" value="GST_C"/>
    <property type="match status" value="1"/>
</dbReference>
<dbReference type="EMBL" id="BAABBN010000004">
    <property type="protein sequence ID" value="GAA3913889.1"/>
    <property type="molecule type" value="Genomic_DNA"/>
</dbReference>
<dbReference type="SUPFAM" id="SSF52833">
    <property type="entry name" value="Thioredoxin-like"/>
    <property type="match status" value="1"/>
</dbReference>
<sequence length="209" mass="23672">MIKVYGYPKTRATRIVWLLEEMGIDYQYCLVDFAKGESQSPEFLKVNPAGKVPAVEMDGFVMIESGAIVTHLADKYSAGELIPETGTAERARYEQWSYFALTELEQPLWTLGKHKFALPKKYRVEAALPTAAWEFQKALKLLSEGLGDKQYMLGDKFTAVDILMAQTLRWGINFKQPVEQENLLAYLEQVESRPAREKALQREAAEASA</sequence>
<dbReference type="Proteomes" id="UP001501565">
    <property type="component" value="Unassembled WGS sequence"/>
</dbReference>
<dbReference type="InterPro" id="IPR004046">
    <property type="entry name" value="GST_C"/>
</dbReference>
<protein>
    <submittedName>
        <fullName evidence="4">Glutathione S-transferase family protein</fullName>
    </submittedName>
</protein>
<dbReference type="PANTHER" id="PTHR44051:SF8">
    <property type="entry name" value="GLUTATHIONE S-TRANSFERASE GSTA"/>
    <property type="match status" value="1"/>
</dbReference>
<accession>A0ABP7M7R6</accession>
<dbReference type="InterPro" id="IPR010987">
    <property type="entry name" value="Glutathione-S-Trfase_C-like"/>
</dbReference>